<evidence type="ECO:0000259" key="2">
    <source>
        <dbReference type="Pfam" id="PF00437"/>
    </source>
</evidence>
<accession>A0ABR6TH45</accession>
<dbReference type="SUPFAM" id="SSF52540">
    <property type="entry name" value="P-loop containing nucleoside triphosphate hydrolases"/>
    <property type="match status" value="1"/>
</dbReference>
<dbReference type="EMBL" id="JAAXCZ010000026">
    <property type="protein sequence ID" value="MBC2385267.1"/>
    <property type="molecule type" value="Genomic_DNA"/>
</dbReference>
<comment type="caution">
    <text evidence="3">The sequence shown here is derived from an EMBL/GenBank/DDBJ whole genome shotgun (WGS) entry which is preliminary data.</text>
</comment>
<keyword evidence="4" id="KW-1185">Reference proteome</keyword>
<dbReference type="Proteomes" id="UP000534677">
    <property type="component" value="Unassembled WGS sequence"/>
</dbReference>
<dbReference type="RefSeq" id="WP_185710721.1">
    <property type="nucleotide sequence ID" value="NZ_JAAXCZ010000026.1"/>
</dbReference>
<dbReference type="Gene3D" id="3.40.50.300">
    <property type="entry name" value="P-loop containing nucleotide triphosphate hydrolases"/>
    <property type="match status" value="1"/>
</dbReference>
<feature type="domain" description="Bacterial type II secretion system protein E" evidence="2">
    <location>
        <begin position="69"/>
        <end position="266"/>
    </location>
</feature>
<evidence type="ECO:0000256" key="1">
    <source>
        <dbReference type="ARBA" id="ARBA00006611"/>
    </source>
</evidence>
<dbReference type="Pfam" id="PF00437">
    <property type="entry name" value="T2SSE"/>
    <property type="match status" value="1"/>
</dbReference>
<dbReference type="InterPro" id="IPR027417">
    <property type="entry name" value="P-loop_NTPase"/>
</dbReference>
<proteinExistence type="inferred from homology"/>
<sequence>MSDLQSVMATCDFVDLFVSNSFADVKGLAGVDDSRTPVPESWLPEVEIIRGLCRTGQEEAGGPEFSILHASVVYRVTHLDSSEPGGTYVLRRSKAEIRDFKSLGIPKYFVDGVLDKNAVGILIICGGFAVGKTSTGASWSVARLIANGGVALAIEDPIETAINGVHGTGRCIAINASRHKGGYREHLLRGLRSGVDFIFLGEVRDTDTAFETIKAGSNGELIAFTLHAGSPTQALEKLISLAGAHTNTAPEMLADSLLGVIWQDLTIEPRPGGRVFKRLSVSTLLVDGKDGSSIREKIRSNQIPSLIQDIEQQANRGFWQS</sequence>
<dbReference type="InterPro" id="IPR001482">
    <property type="entry name" value="T2SS/T4SS_dom"/>
</dbReference>
<dbReference type="InterPro" id="IPR050921">
    <property type="entry name" value="T4SS_GSP_E_ATPase"/>
</dbReference>
<protein>
    <submittedName>
        <fullName evidence="3">Flp pilus assembly complex ATPase component TadA</fullName>
    </submittedName>
</protein>
<organism evidence="3 4">
    <name type="scientific">Pseudomonas cremoris</name>
    <dbReference type="NCBI Taxonomy" id="2724178"/>
    <lineage>
        <taxon>Bacteria</taxon>
        <taxon>Pseudomonadati</taxon>
        <taxon>Pseudomonadota</taxon>
        <taxon>Gammaproteobacteria</taxon>
        <taxon>Pseudomonadales</taxon>
        <taxon>Pseudomonadaceae</taxon>
        <taxon>Pseudomonas</taxon>
    </lineage>
</organism>
<name>A0ABR6TH45_9PSED</name>
<dbReference type="PANTHER" id="PTHR30486">
    <property type="entry name" value="TWITCHING MOTILITY PROTEIN PILT"/>
    <property type="match status" value="1"/>
</dbReference>
<evidence type="ECO:0000313" key="4">
    <source>
        <dbReference type="Proteomes" id="UP000534677"/>
    </source>
</evidence>
<gene>
    <name evidence="3" type="primary">tadA</name>
    <name evidence="3" type="ORF">HF209_30395</name>
</gene>
<dbReference type="PANTHER" id="PTHR30486:SF6">
    <property type="entry name" value="TYPE IV PILUS RETRACTATION ATPASE PILT"/>
    <property type="match status" value="1"/>
</dbReference>
<reference evidence="3 4" key="1">
    <citation type="submission" date="2020-04" db="EMBL/GenBank/DDBJ databases">
        <title>Pseudomonas crami sp. nov., a novel proteolytic bacterial species isolated from cream.</title>
        <authorList>
            <person name="Hofmann K."/>
            <person name="Woller A."/>
            <person name="Huptas C."/>
            <person name="Wenning M."/>
            <person name="Scherer S."/>
            <person name="Doll E.V."/>
        </authorList>
    </citation>
    <scope>NUCLEOTIDE SEQUENCE [LARGE SCALE GENOMIC DNA]</scope>
    <source>
        <strain evidence="3 4">WS 5096</strain>
    </source>
</reference>
<comment type="similarity">
    <text evidence="1">Belongs to the GSP E family.</text>
</comment>
<evidence type="ECO:0000313" key="3">
    <source>
        <dbReference type="EMBL" id="MBC2385267.1"/>
    </source>
</evidence>